<organism evidence="6">
    <name type="scientific">Culicoides sonorensis</name>
    <name type="common">Biting midge</name>
    <dbReference type="NCBI Taxonomy" id="179676"/>
    <lineage>
        <taxon>Eukaryota</taxon>
        <taxon>Metazoa</taxon>
        <taxon>Ecdysozoa</taxon>
        <taxon>Arthropoda</taxon>
        <taxon>Hexapoda</taxon>
        <taxon>Insecta</taxon>
        <taxon>Pterygota</taxon>
        <taxon>Neoptera</taxon>
        <taxon>Endopterygota</taxon>
        <taxon>Diptera</taxon>
        <taxon>Nematocera</taxon>
        <taxon>Chironomoidea</taxon>
        <taxon>Ceratopogonidae</taxon>
        <taxon>Ceratopogoninae</taxon>
        <taxon>Culicoides</taxon>
        <taxon>Monoculicoides</taxon>
    </lineage>
</organism>
<dbReference type="InterPro" id="IPR000225">
    <property type="entry name" value="Armadillo"/>
</dbReference>
<protein>
    <submittedName>
        <fullName evidence="6">CSON002259 protein</fullName>
    </submittedName>
</protein>
<dbReference type="PANTHER" id="PTHR12607:SF12">
    <property type="entry name" value="APC-LIKE, ISOFORM A-RELATED"/>
    <property type="match status" value="1"/>
</dbReference>
<dbReference type="InterPro" id="IPR009240">
    <property type="entry name" value="APC_15aa_rpt"/>
</dbReference>
<dbReference type="VEuPathDB" id="VectorBase:CSON002259"/>
<dbReference type="GO" id="GO:0007399">
    <property type="term" value="P:nervous system development"/>
    <property type="evidence" value="ECO:0007669"/>
    <property type="project" value="TreeGrafter"/>
</dbReference>
<accession>A0A336LWK2</accession>
<dbReference type="GO" id="GO:0007389">
    <property type="term" value="P:pattern specification process"/>
    <property type="evidence" value="ECO:0007669"/>
    <property type="project" value="TreeGrafter"/>
</dbReference>
<dbReference type="InterPro" id="IPR011989">
    <property type="entry name" value="ARM-like"/>
</dbReference>
<proteinExistence type="inferred from homology"/>
<comment type="similarity">
    <text evidence="1">Belongs to the adenomatous polyposis coli (APC) family.</text>
</comment>
<dbReference type="SMART" id="SM00185">
    <property type="entry name" value="ARM"/>
    <property type="match status" value="7"/>
</dbReference>
<evidence type="ECO:0000256" key="1">
    <source>
        <dbReference type="ARBA" id="ARBA00009051"/>
    </source>
</evidence>
<feature type="compositionally biased region" description="Polar residues" evidence="4">
    <location>
        <begin position="1"/>
        <end position="10"/>
    </location>
</feature>
<name>A0A336LWK2_CULSO</name>
<dbReference type="Pfam" id="PF05972">
    <property type="entry name" value="APC_15aa"/>
    <property type="match status" value="1"/>
</dbReference>
<dbReference type="GO" id="GO:0090090">
    <property type="term" value="P:negative regulation of canonical Wnt signaling pathway"/>
    <property type="evidence" value="ECO:0007669"/>
    <property type="project" value="TreeGrafter"/>
</dbReference>
<dbReference type="InterPro" id="IPR055142">
    <property type="entry name" value="ZER1-like_C"/>
</dbReference>
<dbReference type="SUPFAM" id="SSF48371">
    <property type="entry name" value="ARM repeat"/>
    <property type="match status" value="1"/>
</dbReference>
<dbReference type="OMA" id="TIENHED"/>
<dbReference type="FunFam" id="1.25.10.10:FF:000305">
    <property type="entry name" value="Adenomatous polyposis coli"/>
    <property type="match status" value="1"/>
</dbReference>
<dbReference type="GO" id="GO:0001708">
    <property type="term" value="P:cell fate specification"/>
    <property type="evidence" value="ECO:0007669"/>
    <property type="project" value="TreeGrafter"/>
</dbReference>
<dbReference type="InterPro" id="IPR026818">
    <property type="entry name" value="Apc_fam"/>
</dbReference>
<sequence length="2211" mass="247427">MQDPSQNKLKTSGLDEIESSISPNFDSISSDEGDLCDDGQEIFDLEQISGSIDTRVKPHFLDYDYHHNCHNDVSKNHNEHIKNDKCIERDGEVTDLGFALICAGKSFKHQKTKKKHFLDENPIPPEYMIKTDAKLNRNIFKEDETEHVEINVNKSDSENYTLNRFAKREMPILEKFGGTWPSYSVNSEKNESHLQTIATCHSVLGPKVECVYSLLNMLGQNDPTEMASKFFELSRNRENCIALRKSGCISILVQLVHSDSEELIRKKAGAALHNVVHCHIDDKSGRREVRVLRLIELLLEYCELLRSLISNGGEIVNDSEKHPIVAIGTLMKTSFDEDHRHAMCFLGAIQTISKLVQLDHEAHGAKSQDQNCITLRRYAGMTLTNLTFGDGNNKALLCSNKNFMKSLITQIESNSDELVQVTASVLRNLSWRADSHMKLILSEIGAVKILTKSAMNCKQENTLKSILSALWNLSNHCSSNKAEFCECEGAIDFLIDMLNYDAPSKTMSVVENAGGILRNISSHIASKEEYRQIIRKRNCLGILLQQLKSSSLTVVSNASGTLGNLSANCPEDQKFLRENGAIPMLRSLIYSKHKMISSGSSVALKNLLNFQKNETTNENLDSVLRTMDFKELPSLNVRKQRALEHELNKNLSNSFDCEDITTPPKDEQSLIVDQQHTKTELMRGKYMNQKSGEMENSKNIDENEAIESIPTYQETDLDQPVNFSIKYAENFMNSEDDCSSRAILVDEDYVQTYFTEDTPKLFSSQGSSTDLRTAGVKINSNNIVYTSKPIKNSSDGIKKNVQNNGIFTPENPIKYSVEGTPREFSRCDSLNDLGEVNEIVTPSTTETKDENSERSSNKLESQFVLTKTVKFSNYSQAIQLETPLMYSRHSSVESLESAGSICIADDKSSVVSDFSRLASGIISPSELPDSPTQNFNGSPQQKTKILQQNLNKSTVEPNIFHSASVFEDQTNVFGIEHTPAHLSCKTSLSNLSFDDEPKITKDCLIKEMRFIDPSKEQEDILEDYNVDDNYLLEQAISIGIQSSTTRKPGVGASCGSSDTTNKIYSENTPAHLAKTGSYADLTTFLSINQDNSGNLSSNFSDIENELLEEVIQDGIINGNYKEQNSQQTESLMDRLRKGVIVPYNTYDETKQFKLEDTPKTFSVASELSGITIESDIIQLAKLKKKSLDELPKLLCYDMTNEKGFDDSLSSLSIDSNDDELNVLYEVIADGAKTFSSDAVQQHKINSFSSVDLREDTNDMALLDQTVQNGMEIVTKKTQTSGCIRKPGNKHSKKHSKKTIENHEDTELLDEMIRAGISKTIGHVTVPKPLQSESCSIAENAISSQTKDETLPINKNTKENNFIKEEVEHQQVVNNELGKNLIGAVNVASTNSIIEMNQYNQFPPLKICSYNFDNYKCDSHTQLTNEFISEKKEVKDKLCDRRKNPDVMLKSVDRLTQHLVAAAEFAHKTQQNDINGTRVLKNSGTNTWNEDSLSFPSISIDAPNVKMMLKDENINNDDTKSTTDEILCQSSFTEKVINVKPLLEPTIHGDKNVNNEHFKGNDNDRKPHEKQCDPVLRFELGGKVNHGISSTSFTSSGPMSIDTHSTLSSTMIYIEANKVAIELQKHASVESISNLDINEIRPPSELGCVSLSTITYDTQFSPQLPIAKKKSLQTGFVARRALGQLASRGSDESINSLGSTNLEKIKPPSIMDELLDSMISVASITSEIADVRITTDNSHYETAFSEIDDSTMKSYLDLPYENDATPVQSDFSSYESSPVGRRSLTPKQKRQISDRYKTYTISGNSIDTVRGENEEILRVEIDEQQMHRLSTIKKNDDNCTRLCSQTIDSIPFNFISSSFKTNTDISANDIYTNKQNQNFVLFDNNKNGHSTSKSVSPSLTCIKDKNGAINKKFDLVSTEFKQSSNAESLDHNCEFNKSIGELTKSRVQKPSNKLYFNSDDKEGSSMKKNIVKGKKKAAYVSPYKNPQLISNVTTKQEKPVHTKLIGAKKNNNPICNKTISKTNLTYKLSSKIHSINKNSNESTRITHINKSKTYTDISSCTLKKMPDRQNTFIKEEGTNLNVPVVTSVPTTPPKLNKISCKIPSKTRTVSKARNLNSQSCSTKDENIIENRKPAMCKALNGNKSYHNNTSTLIKNANSSNYSKTVTNSVQPSRNQKDMTNKIANIWKKIDESKKQHNSTNDTRVWIANHQKS</sequence>
<feature type="domain" description="Protein zer-1 homolog-like C-terminal" evidence="5">
    <location>
        <begin position="398"/>
        <end position="572"/>
    </location>
</feature>
<dbReference type="InterPro" id="IPR041257">
    <property type="entry name" value="APC_rep"/>
</dbReference>
<dbReference type="Pfam" id="PF18797">
    <property type="entry name" value="APC_rep"/>
    <property type="match status" value="1"/>
</dbReference>
<feature type="repeat" description="ARM" evidence="3">
    <location>
        <begin position="489"/>
        <end position="523"/>
    </location>
</feature>
<dbReference type="GO" id="GO:0008017">
    <property type="term" value="F:microtubule binding"/>
    <property type="evidence" value="ECO:0007669"/>
    <property type="project" value="TreeGrafter"/>
</dbReference>
<feature type="region of interest" description="Disordered" evidence="4">
    <location>
        <begin position="2190"/>
        <end position="2211"/>
    </location>
</feature>
<evidence type="ECO:0000256" key="3">
    <source>
        <dbReference type="PROSITE-ProRule" id="PRU00259"/>
    </source>
</evidence>
<dbReference type="GO" id="GO:0007026">
    <property type="term" value="P:negative regulation of microtubule depolymerization"/>
    <property type="evidence" value="ECO:0007669"/>
    <property type="project" value="TreeGrafter"/>
</dbReference>
<evidence type="ECO:0000313" key="6">
    <source>
        <dbReference type="EMBL" id="SSX20697.1"/>
    </source>
</evidence>
<evidence type="ECO:0000259" key="5">
    <source>
        <dbReference type="Pfam" id="PF22964"/>
    </source>
</evidence>
<dbReference type="Gene3D" id="1.25.10.10">
    <property type="entry name" value="Leucine-rich Repeat Variant"/>
    <property type="match status" value="1"/>
</dbReference>
<dbReference type="GO" id="GO:0005881">
    <property type="term" value="C:cytoplasmic microtubule"/>
    <property type="evidence" value="ECO:0007669"/>
    <property type="project" value="TreeGrafter"/>
</dbReference>
<dbReference type="PROSITE" id="PS50176">
    <property type="entry name" value="ARM_REPEAT"/>
    <property type="match status" value="2"/>
</dbReference>
<dbReference type="GO" id="GO:0030877">
    <property type="term" value="C:beta-catenin destruction complex"/>
    <property type="evidence" value="ECO:0007669"/>
    <property type="project" value="TreeGrafter"/>
</dbReference>
<feature type="region of interest" description="Disordered" evidence="4">
    <location>
        <begin position="1547"/>
        <end position="1568"/>
    </location>
</feature>
<feature type="region of interest" description="Disordered" evidence="4">
    <location>
        <begin position="1768"/>
        <end position="1788"/>
    </location>
</feature>
<dbReference type="GO" id="GO:0008013">
    <property type="term" value="F:beta-catenin binding"/>
    <property type="evidence" value="ECO:0007669"/>
    <property type="project" value="InterPro"/>
</dbReference>
<feature type="repeat" description="ARM" evidence="3">
    <location>
        <begin position="538"/>
        <end position="580"/>
    </location>
</feature>
<gene>
    <name evidence="6" type="primary">CSON002259</name>
</gene>
<dbReference type="InterPro" id="IPR016024">
    <property type="entry name" value="ARM-type_fold"/>
</dbReference>
<reference evidence="6" key="1">
    <citation type="submission" date="2018-07" db="EMBL/GenBank/DDBJ databases">
        <authorList>
            <person name="Quirk P.G."/>
            <person name="Krulwich T.A."/>
        </authorList>
    </citation>
    <scope>NUCLEOTIDE SEQUENCE</scope>
</reference>
<dbReference type="Pfam" id="PF22964">
    <property type="entry name" value="ZER1-like_2nd"/>
    <property type="match status" value="1"/>
</dbReference>
<evidence type="ECO:0000256" key="4">
    <source>
        <dbReference type="SAM" id="MobiDB-lite"/>
    </source>
</evidence>
<keyword evidence="2" id="KW-0879">Wnt signaling pathway</keyword>
<dbReference type="GO" id="GO:0016342">
    <property type="term" value="C:catenin complex"/>
    <property type="evidence" value="ECO:0007669"/>
    <property type="project" value="TreeGrafter"/>
</dbReference>
<dbReference type="GO" id="GO:0016477">
    <property type="term" value="P:cell migration"/>
    <property type="evidence" value="ECO:0007669"/>
    <property type="project" value="TreeGrafter"/>
</dbReference>
<dbReference type="GO" id="GO:0016055">
    <property type="term" value="P:Wnt signaling pathway"/>
    <property type="evidence" value="ECO:0007669"/>
    <property type="project" value="UniProtKB-KW"/>
</dbReference>
<dbReference type="InterPro" id="IPR009223">
    <property type="entry name" value="APC_rpt"/>
</dbReference>
<dbReference type="EMBL" id="UFQT01000137">
    <property type="protein sequence ID" value="SSX20697.1"/>
    <property type="molecule type" value="Genomic_DNA"/>
</dbReference>
<feature type="compositionally biased region" description="Low complexity" evidence="4">
    <location>
        <begin position="19"/>
        <end position="28"/>
    </location>
</feature>
<dbReference type="Pfam" id="PF05923">
    <property type="entry name" value="APC_r"/>
    <property type="match status" value="1"/>
</dbReference>
<feature type="region of interest" description="Disordered" evidence="4">
    <location>
        <begin position="1"/>
        <end position="30"/>
    </location>
</feature>
<evidence type="ECO:0000256" key="2">
    <source>
        <dbReference type="ARBA" id="ARBA00022687"/>
    </source>
</evidence>
<dbReference type="PANTHER" id="PTHR12607">
    <property type="entry name" value="ADENOMATOUS POLYPOSIS COLI PROTEIN FAMILY"/>
    <property type="match status" value="1"/>
</dbReference>